<dbReference type="Gene3D" id="3.40.50.1470">
    <property type="entry name" value="Peptidyl-tRNA hydrolase"/>
    <property type="match status" value="1"/>
</dbReference>
<dbReference type="PANTHER" id="PTHR17224:SF1">
    <property type="entry name" value="PEPTIDYL-TRNA HYDROLASE"/>
    <property type="match status" value="1"/>
</dbReference>
<dbReference type="PROSITE" id="PS01195">
    <property type="entry name" value="PEPT_TRNA_HYDROL_1"/>
    <property type="match status" value="1"/>
</dbReference>
<dbReference type="PANTHER" id="PTHR17224">
    <property type="entry name" value="PEPTIDYL-TRNA HYDROLASE"/>
    <property type="match status" value="1"/>
</dbReference>
<dbReference type="InterPro" id="IPR001328">
    <property type="entry name" value="Pept_tRNA_hydro"/>
</dbReference>
<dbReference type="GO" id="GO:0004045">
    <property type="term" value="F:peptidyl-tRNA hydrolase activity"/>
    <property type="evidence" value="ECO:0007669"/>
    <property type="project" value="UniProtKB-EC"/>
</dbReference>
<dbReference type="CDD" id="cd00462">
    <property type="entry name" value="PTH"/>
    <property type="match status" value="1"/>
</dbReference>
<evidence type="ECO:0000256" key="6">
    <source>
        <dbReference type="ARBA" id="ARBA00050038"/>
    </source>
</evidence>
<evidence type="ECO:0000313" key="10">
    <source>
        <dbReference type="Proteomes" id="UP000228900"/>
    </source>
</evidence>
<evidence type="ECO:0000256" key="2">
    <source>
        <dbReference type="ARBA" id="ARBA00022555"/>
    </source>
</evidence>
<evidence type="ECO:0000256" key="4">
    <source>
        <dbReference type="ARBA" id="ARBA00022884"/>
    </source>
</evidence>
<name>A0A2M6WQE2_9BACT</name>
<dbReference type="AlphaFoldDB" id="A0A2M6WQE2"/>
<protein>
    <recommendedName>
        <fullName evidence="6 7">Peptidyl-tRNA hydrolase</fullName>
        <ecNumber evidence="1 7">3.1.1.29</ecNumber>
    </recommendedName>
</protein>
<dbReference type="EMBL" id="PFAQ01000025">
    <property type="protein sequence ID" value="PIT94982.1"/>
    <property type="molecule type" value="Genomic_DNA"/>
</dbReference>
<dbReference type="InterPro" id="IPR018171">
    <property type="entry name" value="Pept_tRNA_hydro_CS"/>
</dbReference>
<keyword evidence="4" id="KW-0694">RNA-binding</keyword>
<sequence>MKIIVGLGNPGEEYSKTRHNVGWLVLDAILGKVRWSLNKKWNALVYEQGGDIYVKPQTFMNNSGMATTAALNYYHLLPKTMGLFSQKDSDLSQALTVIHDDLDVDLGKIKVAVGSRSAGHNGVQSIINHTKTLNFKRIRVGIRTADRERIPADKFVLGRLKAEELKEIERLIEDIRKEI</sequence>
<gene>
    <name evidence="9" type="ORF">COT98_01545</name>
</gene>
<evidence type="ECO:0000256" key="8">
    <source>
        <dbReference type="RuleBase" id="RU004320"/>
    </source>
</evidence>
<evidence type="ECO:0000313" key="9">
    <source>
        <dbReference type="EMBL" id="PIT94982.1"/>
    </source>
</evidence>
<comment type="catalytic activity">
    <reaction evidence="7">
        <text>an N-acyl-L-alpha-aminoacyl-tRNA + H2O = an N-acyl-L-amino acid + a tRNA + H(+)</text>
        <dbReference type="Rhea" id="RHEA:54448"/>
        <dbReference type="Rhea" id="RHEA-COMP:10123"/>
        <dbReference type="Rhea" id="RHEA-COMP:13883"/>
        <dbReference type="ChEBI" id="CHEBI:15377"/>
        <dbReference type="ChEBI" id="CHEBI:15378"/>
        <dbReference type="ChEBI" id="CHEBI:59874"/>
        <dbReference type="ChEBI" id="CHEBI:78442"/>
        <dbReference type="ChEBI" id="CHEBI:138191"/>
        <dbReference type="EC" id="3.1.1.29"/>
    </reaction>
</comment>
<evidence type="ECO:0000256" key="1">
    <source>
        <dbReference type="ARBA" id="ARBA00013260"/>
    </source>
</evidence>
<dbReference type="Proteomes" id="UP000228900">
    <property type="component" value="Unassembled WGS sequence"/>
</dbReference>
<comment type="caution">
    <text evidence="9">The sequence shown here is derived from an EMBL/GenBank/DDBJ whole genome shotgun (WGS) entry which is preliminary data.</text>
</comment>
<organism evidence="9 10">
    <name type="scientific">Candidatus Falkowbacteria bacterium CG10_big_fil_rev_8_21_14_0_10_39_9</name>
    <dbReference type="NCBI Taxonomy" id="1974566"/>
    <lineage>
        <taxon>Bacteria</taxon>
        <taxon>Candidatus Falkowiibacteriota</taxon>
    </lineage>
</organism>
<evidence type="ECO:0000256" key="7">
    <source>
        <dbReference type="RuleBase" id="RU000673"/>
    </source>
</evidence>
<dbReference type="EC" id="3.1.1.29" evidence="1 7"/>
<dbReference type="InterPro" id="IPR036416">
    <property type="entry name" value="Pept_tRNA_hydro_sf"/>
</dbReference>
<evidence type="ECO:0000256" key="5">
    <source>
        <dbReference type="ARBA" id="ARBA00038063"/>
    </source>
</evidence>
<accession>A0A2M6WQE2</accession>
<dbReference type="NCBIfam" id="TIGR00447">
    <property type="entry name" value="pth"/>
    <property type="match status" value="1"/>
</dbReference>
<keyword evidence="3 7" id="KW-0378">Hydrolase</keyword>
<dbReference type="Pfam" id="PF01195">
    <property type="entry name" value="Pept_tRNA_hydro"/>
    <property type="match status" value="1"/>
</dbReference>
<evidence type="ECO:0000256" key="3">
    <source>
        <dbReference type="ARBA" id="ARBA00022801"/>
    </source>
</evidence>
<proteinExistence type="inferred from homology"/>
<dbReference type="SUPFAM" id="SSF53178">
    <property type="entry name" value="Peptidyl-tRNA hydrolase-like"/>
    <property type="match status" value="1"/>
</dbReference>
<comment type="similarity">
    <text evidence="5 8">Belongs to the PTH family.</text>
</comment>
<reference evidence="10" key="1">
    <citation type="submission" date="2017-09" db="EMBL/GenBank/DDBJ databases">
        <title>Depth-based differentiation of microbial function through sediment-hosted aquifers and enrichment of novel symbionts in the deep terrestrial subsurface.</title>
        <authorList>
            <person name="Probst A.J."/>
            <person name="Ladd B."/>
            <person name="Jarett J.K."/>
            <person name="Geller-Mcgrath D.E."/>
            <person name="Sieber C.M.K."/>
            <person name="Emerson J.B."/>
            <person name="Anantharaman K."/>
            <person name="Thomas B.C."/>
            <person name="Malmstrom R."/>
            <person name="Stieglmeier M."/>
            <person name="Klingl A."/>
            <person name="Woyke T."/>
            <person name="Ryan C.M."/>
            <person name="Banfield J.F."/>
        </authorList>
    </citation>
    <scope>NUCLEOTIDE SEQUENCE [LARGE SCALE GENOMIC DNA]</scope>
</reference>
<keyword evidence="2" id="KW-0820">tRNA-binding</keyword>
<dbReference type="GO" id="GO:0000049">
    <property type="term" value="F:tRNA binding"/>
    <property type="evidence" value="ECO:0007669"/>
    <property type="project" value="UniProtKB-KW"/>
</dbReference>